<dbReference type="InterPro" id="IPR036517">
    <property type="entry name" value="FF_domain_sf"/>
</dbReference>
<dbReference type="Ensembl" id="ENSEBUT00000021242.1">
    <property type="protein sequence ID" value="ENSEBUP00000020666.1"/>
    <property type="gene ID" value="ENSEBUG00000012780.1"/>
</dbReference>
<feature type="domain" description="FF" evidence="3">
    <location>
        <begin position="77"/>
        <end position="132"/>
    </location>
</feature>
<dbReference type="Gene3D" id="1.10.10.440">
    <property type="entry name" value="FF domain"/>
    <property type="match status" value="3"/>
</dbReference>
<dbReference type="Proteomes" id="UP000694388">
    <property type="component" value="Unplaced"/>
</dbReference>
<dbReference type="FunFam" id="1.10.10.440:FF:000001">
    <property type="entry name" value="Transcription elongation regulator 1 like"/>
    <property type="match status" value="1"/>
</dbReference>
<keyword evidence="5" id="KW-1185">Reference proteome</keyword>
<dbReference type="SUPFAM" id="SSF81698">
    <property type="entry name" value="FF domain"/>
    <property type="match status" value="3"/>
</dbReference>
<dbReference type="AlphaFoldDB" id="A0A8C4QUA6"/>
<feature type="coiled-coil region" evidence="2">
    <location>
        <begin position="64"/>
        <end position="91"/>
    </location>
</feature>
<dbReference type="PANTHER" id="PTHR15377">
    <property type="entry name" value="TRANSCRIPTION ELONGATION REGULATOR 1"/>
    <property type="match status" value="1"/>
</dbReference>
<dbReference type="InterPro" id="IPR045148">
    <property type="entry name" value="TCRG1-like"/>
</dbReference>
<dbReference type="SMART" id="SM00441">
    <property type="entry name" value="FF"/>
    <property type="match status" value="3"/>
</dbReference>
<evidence type="ECO:0000259" key="3">
    <source>
        <dbReference type="PROSITE" id="PS51676"/>
    </source>
</evidence>
<keyword evidence="1" id="KW-0677">Repeat</keyword>
<accession>A0A8C4QUA6</accession>
<dbReference type="GO" id="GO:0005634">
    <property type="term" value="C:nucleus"/>
    <property type="evidence" value="ECO:0007669"/>
    <property type="project" value="TreeGrafter"/>
</dbReference>
<protein>
    <recommendedName>
        <fullName evidence="3">FF domain-containing protein</fullName>
    </recommendedName>
</protein>
<dbReference type="GeneTree" id="ENSGT00940000157770"/>
<dbReference type="PROSITE" id="PS51676">
    <property type="entry name" value="FF"/>
    <property type="match status" value="3"/>
</dbReference>
<reference evidence="4" key="2">
    <citation type="submission" date="2025-09" db="UniProtKB">
        <authorList>
            <consortium name="Ensembl"/>
        </authorList>
    </citation>
    <scope>IDENTIFICATION</scope>
</reference>
<name>A0A8C4QUA6_EPTBU</name>
<evidence type="ECO:0000313" key="5">
    <source>
        <dbReference type="Proteomes" id="UP000694388"/>
    </source>
</evidence>
<feature type="domain" description="FF" evidence="3">
    <location>
        <begin position="144"/>
        <end position="199"/>
    </location>
</feature>
<sequence length="205" mass="24711">MHAARERAALPLEARANQFRDMLLHRGVSAFSTWEKELHKVVFDPRYLLLTPKERKQAFEDFVKIRAEEERKEKRNKLQLIKDDFKKLLEDSKLTSRSTFSEFAAKHGKDSRFKAVEKMKDRETLFIEFVLTLKKKEKEHARSKADRVRHDFFDMLSEHRLDAQTRWSKLKDRLEKDPRFHTIESSVQREEWFRLHMDKILKVGL</sequence>
<dbReference type="InterPro" id="IPR002713">
    <property type="entry name" value="FF_domain"/>
</dbReference>
<proteinExistence type="predicted"/>
<reference evidence="4" key="1">
    <citation type="submission" date="2025-08" db="UniProtKB">
        <authorList>
            <consortium name="Ensembl"/>
        </authorList>
    </citation>
    <scope>IDENTIFICATION</scope>
</reference>
<evidence type="ECO:0000256" key="2">
    <source>
        <dbReference type="SAM" id="Coils"/>
    </source>
</evidence>
<dbReference type="PANTHER" id="PTHR15377:SF3">
    <property type="entry name" value="WW DOMAIN-CONTAINING PROTEIN"/>
    <property type="match status" value="1"/>
</dbReference>
<evidence type="ECO:0000313" key="4">
    <source>
        <dbReference type="Ensembl" id="ENSEBUP00000020666.1"/>
    </source>
</evidence>
<evidence type="ECO:0000256" key="1">
    <source>
        <dbReference type="ARBA" id="ARBA00022737"/>
    </source>
</evidence>
<dbReference type="GO" id="GO:0003712">
    <property type="term" value="F:transcription coregulator activity"/>
    <property type="evidence" value="ECO:0007669"/>
    <property type="project" value="TreeGrafter"/>
</dbReference>
<feature type="domain" description="FF" evidence="3">
    <location>
        <begin position="12"/>
        <end position="65"/>
    </location>
</feature>
<keyword evidence="2" id="KW-0175">Coiled coil</keyword>
<organism evidence="4 5">
    <name type="scientific">Eptatretus burgeri</name>
    <name type="common">Inshore hagfish</name>
    <dbReference type="NCBI Taxonomy" id="7764"/>
    <lineage>
        <taxon>Eukaryota</taxon>
        <taxon>Metazoa</taxon>
        <taxon>Chordata</taxon>
        <taxon>Craniata</taxon>
        <taxon>Vertebrata</taxon>
        <taxon>Cyclostomata</taxon>
        <taxon>Myxini</taxon>
        <taxon>Myxiniformes</taxon>
        <taxon>Myxinidae</taxon>
        <taxon>Eptatretinae</taxon>
        <taxon>Eptatretus</taxon>
    </lineage>
</organism>
<dbReference type="FunFam" id="1.10.10.440:FF:000004">
    <property type="entry name" value="Transcription elongation regulator 1 like"/>
    <property type="match status" value="1"/>
</dbReference>
<dbReference type="GO" id="GO:0070063">
    <property type="term" value="F:RNA polymerase binding"/>
    <property type="evidence" value="ECO:0007669"/>
    <property type="project" value="InterPro"/>
</dbReference>
<dbReference type="Pfam" id="PF01846">
    <property type="entry name" value="FF"/>
    <property type="match status" value="3"/>
</dbReference>